<evidence type="ECO:0000256" key="1">
    <source>
        <dbReference type="ARBA" id="ARBA00004613"/>
    </source>
</evidence>
<dbReference type="InterPro" id="IPR006170">
    <property type="entry name" value="PBP/GOBP"/>
</dbReference>
<dbReference type="CDD" id="cd23992">
    <property type="entry name" value="PBP_GOBP"/>
    <property type="match status" value="1"/>
</dbReference>
<dbReference type="SUPFAM" id="SSF47565">
    <property type="entry name" value="Insect pheromone/odorant-binding proteins"/>
    <property type="match status" value="1"/>
</dbReference>
<evidence type="ECO:0000256" key="3">
    <source>
        <dbReference type="ARBA" id="ARBA00022525"/>
    </source>
</evidence>
<dbReference type="Gene3D" id="1.10.238.20">
    <property type="entry name" value="Pheromone/general odorant binding protein domain"/>
    <property type="match status" value="1"/>
</dbReference>
<dbReference type="Proteomes" id="UP000695000">
    <property type="component" value="Unplaced"/>
</dbReference>
<keyword evidence="3" id="KW-0964">Secreted</keyword>
<dbReference type="GeneID" id="108567213"/>
<evidence type="ECO:0000256" key="2">
    <source>
        <dbReference type="ARBA" id="ARBA00008098"/>
    </source>
</evidence>
<feature type="signal peptide" evidence="5">
    <location>
        <begin position="1"/>
        <end position="18"/>
    </location>
</feature>
<comment type="similarity">
    <text evidence="2">Belongs to the PBP/GOBP family.</text>
</comment>
<feature type="chain" id="PRO_5047356880" evidence="5">
    <location>
        <begin position="19"/>
        <end position="136"/>
    </location>
</feature>
<gene>
    <name evidence="7" type="primary">LOC108567213</name>
</gene>
<protein>
    <submittedName>
        <fullName evidence="7">Uncharacterized protein LOC108567213</fullName>
    </submittedName>
</protein>
<organism evidence="6 7">
    <name type="scientific">Nicrophorus vespilloides</name>
    <name type="common">Boreal carrion beetle</name>
    <dbReference type="NCBI Taxonomy" id="110193"/>
    <lineage>
        <taxon>Eukaryota</taxon>
        <taxon>Metazoa</taxon>
        <taxon>Ecdysozoa</taxon>
        <taxon>Arthropoda</taxon>
        <taxon>Hexapoda</taxon>
        <taxon>Insecta</taxon>
        <taxon>Pterygota</taxon>
        <taxon>Neoptera</taxon>
        <taxon>Endopterygota</taxon>
        <taxon>Coleoptera</taxon>
        <taxon>Polyphaga</taxon>
        <taxon>Staphyliniformia</taxon>
        <taxon>Silphidae</taxon>
        <taxon>Nicrophorinae</taxon>
        <taxon>Nicrophorus</taxon>
    </lineage>
</organism>
<dbReference type="PANTHER" id="PTHR11857:SF43">
    <property type="entry name" value="GEO07291P1-RELATED"/>
    <property type="match status" value="1"/>
</dbReference>
<comment type="subcellular location">
    <subcellularLocation>
        <location evidence="1">Secreted</location>
    </subcellularLocation>
</comment>
<evidence type="ECO:0000256" key="4">
    <source>
        <dbReference type="ARBA" id="ARBA00022729"/>
    </source>
</evidence>
<dbReference type="PANTHER" id="PTHR11857">
    <property type="entry name" value="ODORANT BINDING PROTEIN-RELATED"/>
    <property type="match status" value="1"/>
</dbReference>
<sequence length="136" mass="15631">MKFLVAAFLAIALVSVQATESHNKIKHYSEGCMETTGVDHEIVANARKGEFVEDEKYMKYCHCMCKKMDIMDHDGHLHEEHMLDNLPEGVEREEGAKIMKKCMAEAHDETSHEKKAFLFFKCFVHGVGKPVNFFKH</sequence>
<proteinExistence type="inferred from homology"/>
<keyword evidence="6" id="KW-1185">Reference proteome</keyword>
<accession>A0ABM1N888</accession>
<reference evidence="7" key="1">
    <citation type="submission" date="2025-08" db="UniProtKB">
        <authorList>
            <consortium name="RefSeq"/>
        </authorList>
    </citation>
    <scope>IDENTIFICATION</scope>
    <source>
        <tissue evidence="7">Whole Larva</tissue>
    </source>
</reference>
<evidence type="ECO:0000313" key="6">
    <source>
        <dbReference type="Proteomes" id="UP000695000"/>
    </source>
</evidence>
<evidence type="ECO:0000313" key="7">
    <source>
        <dbReference type="RefSeq" id="XP_017783038.1"/>
    </source>
</evidence>
<dbReference type="SMART" id="SM00708">
    <property type="entry name" value="PhBP"/>
    <property type="match status" value="1"/>
</dbReference>
<keyword evidence="4 5" id="KW-0732">Signal</keyword>
<dbReference type="RefSeq" id="XP_017783038.1">
    <property type="nucleotide sequence ID" value="XM_017927549.1"/>
</dbReference>
<dbReference type="InterPro" id="IPR036728">
    <property type="entry name" value="PBP_GOBP_sf"/>
</dbReference>
<name>A0ABM1N888_NICVS</name>
<evidence type="ECO:0000256" key="5">
    <source>
        <dbReference type="SAM" id="SignalP"/>
    </source>
</evidence>
<dbReference type="Pfam" id="PF01395">
    <property type="entry name" value="PBP_GOBP"/>
    <property type="match status" value="1"/>
</dbReference>